<dbReference type="EMBL" id="CP036528">
    <property type="protein sequence ID" value="QBK26833.1"/>
    <property type="molecule type" value="Genomic_DNA"/>
</dbReference>
<keyword evidence="3" id="KW-1185">Reference proteome</keyword>
<keyword evidence="1" id="KW-0812">Transmembrane</keyword>
<reference evidence="2 3" key="1">
    <citation type="submission" date="2019-02" db="EMBL/GenBank/DDBJ databases">
        <title>Ureibacillus thermophilus.</title>
        <authorList>
            <person name="Sunny J.S."/>
            <person name="Natarajan A."/>
            <person name="Saleena L.M."/>
        </authorList>
    </citation>
    <scope>NUCLEOTIDE SEQUENCE [LARGE SCALE GENOMIC DNA]</scope>
    <source>
        <strain evidence="2 3">LM102</strain>
    </source>
</reference>
<proteinExistence type="predicted"/>
<evidence type="ECO:0000313" key="3">
    <source>
        <dbReference type="Proteomes" id="UP000291151"/>
    </source>
</evidence>
<gene>
    <name evidence="2" type="ORF">DKZ56_13855</name>
</gene>
<feature type="transmembrane region" description="Helical" evidence="1">
    <location>
        <begin position="106"/>
        <end position="126"/>
    </location>
</feature>
<dbReference type="Pfam" id="PF11667">
    <property type="entry name" value="DUF3267"/>
    <property type="match status" value="1"/>
</dbReference>
<evidence type="ECO:0000256" key="1">
    <source>
        <dbReference type="SAM" id="Phobius"/>
    </source>
</evidence>
<protein>
    <submittedName>
        <fullName evidence="2">DUF3267 domain-containing protein</fullName>
    </submittedName>
</protein>
<accession>A0A4P6UUB0</accession>
<sequence>MHCWKVINIKREYRLPRLILYMVIIFILVFSFSFILVGFKRPLSYDVQYFPLFVLVFFLFYPLHKLIHYYSLFSYQKSAKLKWRFEFHLFPIVNIRIKKMIPKNRYMFILIAPFIFLNALLILLAFLFPYYSHYACILLGYHCSICLIDILYFKHLIKAPKNAVIEETPKGYEILVPPTFPNA</sequence>
<feature type="transmembrane region" description="Helical" evidence="1">
    <location>
        <begin position="49"/>
        <end position="72"/>
    </location>
</feature>
<keyword evidence="1" id="KW-1133">Transmembrane helix</keyword>
<feature type="transmembrane region" description="Helical" evidence="1">
    <location>
        <begin position="132"/>
        <end position="153"/>
    </location>
</feature>
<dbReference type="AlphaFoldDB" id="A0A4P6UUB0"/>
<dbReference type="KEGG" id="uth:DKZ56_13855"/>
<evidence type="ECO:0000313" key="2">
    <source>
        <dbReference type="EMBL" id="QBK26833.1"/>
    </source>
</evidence>
<dbReference type="InterPro" id="IPR021683">
    <property type="entry name" value="DUF3267"/>
</dbReference>
<keyword evidence="1" id="KW-0472">Membrane</keyword>
<name>A0A4P6UUB0_9BACL</name>
<feature type="transmembrane region" description="Helical" evidence="1">
    <location>
        <begin position="18"/>
        <end position="37"/>
    </location>
</feature>
<organism evidence="2 3">
    <name type="scientific">Ureibacillus thermophilus</name>
    <dbReference type="NCBI Taxonomy" id="367743"/>
    <lineage>
        <taxon>Bacteria</taxon>
        <taxon>Bacillati</taxon>
        <taxon>Bacillota</taxon>
        <taxon>Bacilli</taxon>
        <taxon>Bacillales</taxon>
        <taxon>Caryophanaceae</taxon>
        <taxon>Ureibacillus</taxon>
    </lineage>
</organism>
<dbReference type="Proteomes" id="UP000291151">
    <property type="component" value="Chromosome"/>
</dbReference>